<evidence type="ECO:0000256" key="2">
    <source>
        <dbReference type="ARBA" id="ARBA00023015"/>
    </source>
</evidence>
<feature type="domain" description="RNA polymerase sigma-70 region 2" evidence="6">
    <location>
        <begin position="66"/>
        <end position="132"/>
    </location>
</feature>
<keyword evidence="2" id="KW-0805">Transcription regulation</keyword>
<dbReference type="InterPro" id="IPR014284">
    <property type="entry name" value="RNA_pol_sigma-70_dom"/>
</dbReference>
<evidence type="ECO:0000313" key="9">
    <source>
        <dbReference type="Proteomes" id="UP000195455"/>
    </source>
</evidence>
<protein>
    <recommendedName>
        <fullName evidence="10">RNA polymerase sigma factor 70 region 4 type 2 domain-containing protein</fullName>
    </recommendedName>
</protein>
<evidence type="ECO:0000259" key="7">
    <source>
        <dbReference type="Pfam" id="PF08281"/>
    </source>
</evidence>
<dbReference type="Proteomes" id="UP000195455">
    <property type="component" value="Unassembled WGS sequence"/>
</dbReference>
<evidence type="ECO:0000256" key="1">
    <source>
        <dbReference type="ARBA" id="ARBA00010641"/>
    </source>
</evidence>
<dbReference type="InterPro" id="IPR013324">
    <property type="entry name" value="RNA_pol_sigma_r3/r4-like"/>
</dbReference>
<dbReference type="SUPFAM" id="SSF88946">
    <property type="entry name" value="Sigma2 domain of RNA polymerase sigma factors"/>
    <property type="match status" value="1"/>
</dbReference>
<dbReference type="SUPFAM" id="SSF88659">
    <property type="entry name" value="Sigma3 and sigma4 domains of RNA polymerase sigma factors"/>
    <property type="match status" value="1"/>
</dbReference>
<feature type="domain" description="RNA polymerase sigma factor 70 region 4 type 2" evidence="7">
    <location>
        <begin position="158"/>
        <end position="208"/>
    </location>
</feature>
<dbReference type="PANTHER" id="PTHR43133:SF8">
    <property type="entry name" value="RNA POLYMERASE SIGMA FACTOR HI_1459-RELATED"/>
    <property type="match status" value="1"/>
</dbReference>
<keyword evidence="5" id="KW-0804">Transcription</keyword>
<dbReference type="GO" id="GO:0016987">
    <property type="term" value="F:sigma factor activity"/>
    <property type="evidence" value="ECO:0007669"/>
    <property type="project" value="UniProtKB-KW"/>
</dbReference>
<dbReference type="GO" id="GO:0003677">
    <property type="term" value="F:DNA binding"/>
    <property type="evidence" value="ECO:0007669"/>
    <property type="project" value="UniProtKB-KW"/>
</dbReference>
<dbReference type="EMBL" id="NFHM01000049">
    <property type="protein sequence ID" value="OUN38983.1"/>
    <property type="molecule type" value="Genomic_DNA"/>
</dbReference>
<evidence type="ECO:0000256" key="3">
    <source>
        <dbReference type="ARBA" id="ARBA00023082"/>
    </source>
</evidence>
<evidence type="ECO:0000259" key="6">
    <source>
        <dbReference type="Pfam" id="PF04542"/>
    </source>
</evidence>
<gene>
    <name evidence="8" type="ORF">B5G26_15895</name>
</gene>
<dbReference type="InterPro" id="IPR036388">
    <property type="entry name" value="WH-like_DNA-bd_sf"/>
</dbReference>
<name>A0A1Y3TRB7_9FIRM</name>
<dbReference type="Pfam" id="PF08281">
    <property type="entry name" value="Sigma70_r4_2"/>
    <property type="match status" value="1"/>
</dbReference>
<dbReference type="GO" id="GO:0006352">
    <property type="term" value="P:DNA-templated transcription initiation"/>
    <property type="evidence" value="ECO:0007669"/>
    <property type="project" value="InterPro"/>
</dbReference>
<accession>A0A1Y3TRB7</accession>
<dbReference type="InterPro" id="IPR007627">
    <property type="entry name" value="RNA_pol_sigma70_r2"/>
</dbReference>
<evidence type="ECO:0008006" key="10">
    <source>
        <dbReference type="Google" id="ProtNLM"/>
    </source>
</evidence>
<dbReference type="InterPro" id="IPR039425">
    <property type="entry name" value="RNA_pol_sigma-70-like"/>
</dbReference>
<evidence type="ECO:0000256" key="4">
    <source>
        <dbReference type="ARBA" id="ARBA00023125"/>
    </source>
</evidence>
<dbReference type="InterPro" id="IPR013325">
    <property type="entry name" value="RNA_pol_sigma_r2"/>
</dbReference>
<keyword evidence="3" id="KW-0731">Sigma factor</keyword>
<organism evidence="8 9">
    <name type="scientific">Anaerotignum lactatifermentans</name>
    <dbReference type="NCBI Taxonomy" id="160404"/>
    <lineage>
        <taxon>Bacteria</taxon>
        <taxon>Bacillati</taxon>
        <taxon>Bacillota</taxon>
        <taxon>Clostridia</taxon>
        <taxon>Lachnospirales</taxon>
        <taxon>Anaerotignaceae</taxon>
        <taxon>Anaerotignum</taxon>
    </lineage>
</organism>
<proteinExistence type="inferred from homology"/>
<sequence length="221" mass="25364">MPRNEKNKNLLSDYMISLRIVGCNRILKEMEGNCIIQTKGGRMMEDRELLRMMRQNPEQGIGLVMKQYAALCYYIVKQKLSDFPSEEVEECVSDVFFAFYHQYTAIDLERGSIKGFLSVLSRRKAIDRWRRLAGKETLPLQEGITTSDSLEQQEERKILLDAVLALGDPDAKIVILKYYFGYPTKKIAEIFGLKENTVDQKVRRSLAKVKAILEGGAFHEG</sequence>
<evidence type="ECO:0000256" key="5">
    <source>
        <dbReference type="ARBA" id="ARBA00023163"/>
    </source>
</evidence>
<dbReference type="NCBIfam" id="TIGR02937">
    <property type="entry name" value="sigma70-ECF"/>
    <property type="match status" value="1"/>
</dbReference>
<comment type="similarity">
    <text evidence="1">Belongs to the sigma-70 factor family. ECF subfamily.</text>
</comment>
<dbReference type="Pfam" id="PF04542">
    <property type="entry name" value="Sigma70_r2"/>
    <property type="match status" value="1"/>
</dbReference>
<reference evidence="9" key="1">
    <citation type="submission" date="2017-04" db="EMBL/GenBank/DDBJ databases">
        <title>Function of individual gut microbiota members based on whole genome sequencing of pure cultures obtained from chicken caecum.</title>
        <authorList>
            <person name="Medvecky M."/>
            <person name="Cejkova D."/>
            <person name="Polansky O."/>
            <person name="Karasova D."/>
            <person name="Kubasova T."/>
            <person name="Cizek A."/>
            <person name="Rychlik I."/>
        </authorList>
    </citation>
    <scope>NUCLEOTIDE SEQUENCE [LARGE SCALE GENOMIC DNA]</scope>
    <source>
        <strain evidence="9">An75</strain>
    </source>
</reference>
<comment type="caution">
    <text evidence="8">The sequence shown here is derived from an EMBL/GenBank/DDBJ whole genome shotgun (WGS) entry which is preliminary data.</text>
</comment>
<keyword evidence="4" id="KW-0238">DNA-binding</keyword>
<dbReference type="InterPro" id="IPR013249">
    <property type="entry name" value="RNA_pol_sigma70_r4_t2"/>
</dbReference>
<dbReference type="Gene3D" id="1.10.10.10">
    <property type="entry name" value="Winged helix-like DNA-binding domain superfamily/Winged helix DNA-binding domain"/>
    <property type="match status" value="1"/>
</dbReference>
<dbReference type="PANTHER" id="PTHR43133">
    <property type="entry name" value="RNA POLYMERASE ECF-TYPE SIGMA FACTO"/>
    <property type="match status" value="1"/>
</dbReference>
<dbReference type="Gene3D" id="1.10.1740.10">
    <property type="match status" value="1"/>
</dbReference>
<evidence type="ECO:0000313" key="8">
    <source>
        <dbReference type="EMBL" id="OUN38983.1"/>
    </source>
</evidence>
<dbReference type="AlphaFoldDB" id="A0A1Y3TRB7"/>